<dbReference type="InterPro" id="IPR002379">
    <property type="entry name" value="ATPase_proteolipid_c-like_dom"/>
</dbReference>
<evidence type="ECO:0000256" key="1">
    <source>
        <dbReference type="ARBA" id="ARBA00004141"/>
    </source>
</evidence>
<keyword evidence="8" id="KW-1185">Reference proteome</keyword>
<dbReference type="EMBL" id="JQZV01000009">
    <property type="protein sequence ID" value="KGN92581.1"/>
    <property type="molecule type" value="Genomic_DNA"/>
</dbReference>
<comment type="subcellular location">
    <subcellularLocation>
        <location evidence="1">Membrane</location>
        <topology evidence="1">Multi-pass membrane protein</topology>
    </subcellularLocation>
</comment>
<organism evidence="7 8">
    <name type="scientific">Porphyromonas canoris</name>
    <dbReference type="NCBI Taxonomy" id="36875"/>
    <lineage>
        <taxon>Bacteria</taxon>
        <taxon>Pseudomonadati</taxon>
        <taxon>Bacteroidota</taxon>
        <taxon>Bacteroidia</taxon>
        <taxon>Bacteroidales</taxon>
        <taxon>Porphyromonadaceae</taxon>
        <taxon>Porphyromonas</taxon>
    </lineage>
</organism>
<feature type="domain" description="V-ATPase proteolipid subunit C-like" evidence="6">
    <location>
        <begin position="86"/>
        <end position="144"/>
    </location>
</feature>
<keyword evidence="4 5" id="KW-0472">Membrane</keyword>
<evidence type="ECO:0000256" key="5">
    <source>
        <dbReference type="SAM" id="Phobius"/>
    </source>
</evidence>
<evidence type="ECO:0000313" key="8">
    <source>
        <dbReference type="Proteomes" id="UP000030101"/>
    </source>
</evidence>
<dbReference type="SUPFAM" id="SSF81333">
    <property type="entry name" value="F1F0 ATP synthase subunit C"/>
    <property type="match status" value="2"/>
</dbReference>
<keyword evidence="2 5" id="KW-0812">Transmembrane</keyword>
<evidence type="ECO:0000256" key="4">
    <source>
        <dbReference type="ARBA" id="ARBA00023136"/>
    </source>
</evidence>
<feature type="transmembrane region" description="Helical" evidence="5">
    <location>
        <begin position="47"/>
        <end position="68"/>
    </location>
</feature>
<dbReference type="Pfam" id="PF00137">
    <property type="entry name" value="ATP-synt_C"/>
    <property type="match status" value="2"/>
</dbReference>
<evidence type="ECO:0000256" key="2">
    <source>
        <dbReference type="ARBA" id="ARBA00022692"/>
    </source>
</evidence>
<accession>A0ABR4XL69</accession>
<feature type="transmembrane region" description="Helical" evidence="5">
    <location>
        <begin position="6"/>
        <end position="35"/>
    </location>
</feature>
<evidence type="ECO:0000256" key="3">
    <source>
        <dbReference type="ARBA" id="ARBA00022989"/>
    </source>
</evidence>
<comment type="caution">
    <text evidence="7">The sequence shown here is derived from an EMBL/GenBank/DDBJ whole genome shotgun (WGS) entry which is preliminary data.</text>
</comment>
<reference evidence="7 8" key="1">
    <citation type="submission" date="2014-08" db="EMBL/GenBank/DDBJ databases">
        <title>Porphyromonas canoris strain:OH2762 Genome sequencing.</title>
        <authorList>
            <person name="Wallis C."/>
            <person name="Deusch O."/>
            <person name="O'Flynn C."/>
            <person name="Davis I."/>
            <person name="Jospin G."/>
            <person name="Darling A.E."/>
            <person name="Coil D.A."/>
            <person name="Alexiev A."/>
            <person name="Horsfall A."/>
            <person name="Kirkwood N."/>
            <person name="Harris S."/>
            <person name="Eisen J.A."/>
        </authorList>
    </citation>
    <scope>NUCLEOTIDE SEQUENCE [LARGE SCALE GENOMIC DNA]</scope>
    <source>
        <strain evidence="8">COT-108 OH2762</strain>
    </source>
</reference>
<dbReference type="CDD" id="cd18179">
    <property type="entry name" value="ATP-synt_Vo_Ao_c_NTPK_rpt1"/>
    <property type="match status" value="1"/>
</dbReference>
<keyword evidence="3 5" id="KW-1133">Transmembrane helix</keyword>
<protein>
    <recommendedName>
        <fullName evidence="6">V-ATPase proteolipid subunit C-like domain-containing protein</fullName>
    </recommendedName>
</protein>
<dbReference type="InterPro" id="IPR035921">
    <property type="entry name" value="F/V-ATP_Csub_sf"/>
</dbReference>
<evidence type="ECO:0000313" key="7">
    <source>
        <dbReference type="EMBL" id="KGN92581.1"/>
    </source>
</evidence>
<evidence type="ECO:0000259" key="6">
    <source>
        <dbReference type="Pfam" id="PF00137"/>
    </source>
</evidence>
<proteinExistence type="predicted"/>
<dbReference type="Gene3D" id="1.20.120.610">
    <property type="entry name" value="lithium bound rotor ring of v- atpase"/>
    <property type="match status" value="1"/>
</dbReference>
<feature type="domain" description="V-ATPase proteolipid subunit C-like" evidence="6">
    <location>
        <begin position="10"/>
        <end position="67"/>
    </location>
</feature>
<feature type="transmembrane region" description="Helical" evidence="5">
    <location>
        <begin position="122"/>
        <end position="148"/>
    </location>
</feature>
<dbReference type="Proteomes" id="UP000030101">
    <property type="component" value="Unassembled WGS sequence"/>
</dbReference>
<dbReference type="RefSeq" id="WP_036790391.1">
    <property type="nucleotide sequence ID" value="NZ_JQZV01000009.1"/>
</dbReference>
<gene>
    <name evidence="7" type="ORF">HQ43_04895</name>
</gene>
<dbReference type="CDD" id="cd18180">
    <property type="entry name" value="ATP-synt_Vo_Ao_c_NTPK_rpt2"/>
    <property type="match status" value="1"/>
</dbReference>
<sequence length="149" mass="15461">MEMNLMLGWLGIAFMVILSGIGSSVGITIAGNAVVGAMKKDPTKMASYITLSALPSSQGIYGFLAFFFAKGFLTEAITSVQAWAILATGLALGVVALFSAIRQAQVCANGIAGLASGHDVMVSSLVMAVFPELYAILALLVAILTYFAF</sequence>
<name>A0ABR4XL69_9PORP</name>
<feature type="transmembrane region" description="Helical" evidence="5">
    <location>
        <begin position="80"/>
        <end position="101"/>
    </location>
</feature>